<dbReference type="InterPro" id="IPR014284">
    <property type="entry name" value="RNA_pol_sigma-70_dom"/>
</dbReference>
<dbReference type="GO" id="GO:0006352">
    <property type="term" value="P:DNA-templated transcription initiation"/>
    <property type="evidence" value="ECO:0007669"/>
    <property type="project" value="InterPro"/>
</dbReference>
<dbReference type="PANTHER" id="PTHR43133:SF8">
    <property type="entry name" value="RNA POLYMERASE SIGMA FACTOR HI_1459-RELATED"/>
    <property type="match status" value="1"/>
</dbReference>
<evidence type="ECO:0000256" key="5">
    <source>
        <dbReference type="ARBA" id="ARBA00023163"/>
    </source>
</evidence>
<dbReference type="InterPro" id="IPR039425">
    <property type="entry name" value="RNA_pol_sigma-70-like"/>
</dbReference>
<dbReference type="AlphaFoldDB" id="A0A4R0GXK3"/>
<name>A0A4R0GXK3_9ACTN</name>
<proteinExistence type="inferred from homology"/>
<keyword evidence="9" id="KW-1185">Reference proteome</keyword>
<evidence type="ECO:0000313" key="9">
    <source>
        <dbReference type="Proteomes" id="UP000292346"/>
    </source>
</evidence>
<evidence type="ECO:0000256" key="6">
    <source>
        <dbReference type="SAM" id="MobiDB-lite"/>
    </source>
</evidence>
<dbReference type="InterPro" id="IPR036388">
    <property type="entry name" value="WH-like_DNA-bd_sf"/>
</dbReference>
<dbReference type="InterPro" id="IPR013325">
    <property type="entry name" value="RNA_pol_sigma_r2"/>
</dbReference>
<feature type="domain" description="RNA polymerase sigma-70 region 2" evidence="7">
    <location>
        <begin position="26"/>
        <end position="93"/>
    </location>
</feature>
<keyword evidence="2" id="KW-0805">Transcription regulation</keyword>
<dbReference type="Pfam" id="PF04542">
    <property type="entry name" value="Sigma70_r2"/>
    <property type="match status" value="1"/>
</dbReference>
<dbReference type="RefSeq" id="WP_131348120.1">
    <property type="nucleotide sequence ID" value="NZ_SJJZ01000006.1"/>
</dbReference>
<dbReference type="Gene3D" id="1.10.1740.10">
    <property type="match status" value="1"/>
</dbReference>
<dbReference type="Proteomes" id="UP000292346">
    <property type="component" value="Unassembled WGS sequence"/>
</dbReference>
<dbReference type="EMBL" id="SJJZ01000006">
    <property type="protein sequence ID" value="TCC01928.1"/>
    <property type="molecule type" value="Genomic_DNA"/>
</dbReference>
<evidence type="ECO:0000313" key="8">
    <source>
        <dbReference type="EMBL" id="TCC01928.1"/>
    </source>
</evidence>
<feature type="region of interest" description="Disordered" evidence="6">
    <location>
        <begin position="186"/>
        <end position="211"/>
    </location>
</feature>
<evidence type="ECO:0000256" key="4">
    <source>
        <dbReference type="ARBA" id="ARBA00023125"/>
    </source>
</evidence>
<sequence>MEDDVSPVTALVAGAADGDQQAWSELVSRYAPLLVSVIRRFRLTPSETEDVAQTVWLRLVGHLDSLQEPRAMPGWIVTTARREALRYLSSGRRLQPNDPLDPEFQAIAADIDEPEEGLFRAERHEVLLAGLAELPGRQRDLLLLLLEDPRPSYVEITERTGIPAGSIGPTRSRALERLRRSPRVRAYVESAEHSERSEPSGGDQHDAATLG</sequence>
<dbReference type="PANTHER" id="PTHR43133">
    <property type="entry name" value="RNA POLYMERASE ECF-TYPE SIGMA FACTO"/>
    <property type="match status" value="1"/>
</dbReference>
<dbReference type="GO" id="GO:0016987">
    <property type="term" value="F:sigma factor activity"/>
    <property type="evidence" value="ECO:0007669"/>
    <property type="project" value="UniProtKB-KW"/>
</dbReference>
<dbReference type="OrthoDB" id="265863at2"/>
<comment type="caution">
    <text evidence="8">The sequence shown here is derived from an EMBL/GenBank/DDBJ whole genome shotgun (WGS) entry which is preliminary data.</text>
</comment>
<evidence type="ECO:0000256" key="3">
    <source>
        <dbReference type="ARBA" id="ARBA00023082"/>
    </source>
</evidence>
<dbReference type="SUPFAM" id="SSF88946">
    <property type="entry name" value="Sigma2 domain of RNA polymerase sigma factors"/>
    <property type="match status" value="1"/>
</dbReference>
<gene>
    <name evidence="8" type="ORF">E0H45_41415</name>
</gene>
<dbReference type="InterPro" id="IPR013324">
    <property type="entry name" value="RNA_pol_sigma_r3/r4-like"/>
</dbReference>
<evidence type="ECO:0000256" key="2">
    <source>
        <dbReference type="ARBA" id="ARBA00023015"/>
    </source>
</evidence>
<accession>A0A4R0GXK3</accession>
<feature type="compositionally biased region" description="Basic and acidic residues" evidence="6">
    <location>
        <begin position="190"/>
        <end position="211"/>
    </location>
</feature>
<comment type="similarity">
    <text evidence="1">Belongs to the sigma-70 factor family. ECF subfamily.</text>
</comment>
<dbReference type="InterPro" id="IPR007627">
    <property type="entry name" value="RNA_pol_sigma70_r2"/>
</dbReference>
<keyword evidence="3" id="KW-0731">Sigma factor</keyword>
<keyword evidence="5" id="KW-0804">Transcription</keyword>
<dbReference type="GO" id="GO:0003677">
    <property type="term" value="F:DNA binding"/>
    <property type="evidence" value="ECO:0007669"/>
    <property type="project" value="UniProtKB-KW"/>
</dbReference>
<keyword evidence="4" id="KW-0238">DNA-binding</keyword>
<dbReference type="Gene3D" id="1.10.10.10">
    <property type="entry name" value="Winged helix-like DNA-binding domain superfamily/Winged helix DNA-binding domain"/>
    <property type="match status" value="1"/>
</dbReference>
<evidence type="ECO:0000256" key="1">
    <source>
        <dbReference type="ARBA" id="ARBA00010641"/>
    </source>
</evidence>
<evidence type="ECO:0000259" key="7">
    <source>
        <dbReference type="Pfam" id="PF04542"/>
    </source>
</evidence>
<organism evidence="8 9">
    <name type="scientific">Kribbella soli</name>
    <dbReference type="NCBI Taxonomy" id="1124743"/>
    <lineage>
        <taxon>Bacteria</taxon>
        <taxon>Bacillati</taxon>
        <taxon>Actinomycetota</taxon>
        <taxon>Actinomycetes</taxon>
        <taxon>Propionibacteriales</taxon>
        <taxon>Kribbellaceae</taxon>
        <taxon>Kribbella</taxon>
    </lineage>
</organism>
<dbReference type="NCBIfam" id="TIGR02937">
    <property type="entry name" value="sigma70-ECF"/>
    <property type="match status" value="1"/>
</dbReference>
<protein>
    <submittedName>
        <fullName evidence="8">Sigma-70 family RNA polymerase sigma factor</fullName>
    </submittedName>
</protein>
<reference evidence="8 9" key="1">
    <citation type="submission" date="2019-02" db="EMBL/GenBank/DDBJ databases">
        <title>Kribbella capetownensis sp. nov. and Kribbella speibonae sp. nov., isolated from soil.</title>
        <authorList>
            <person name="Curtis S.M."/>
            <person name="Norton I."/>
            <person name="Everest G.J."/>
            <person name="Meyers P.R."/>
        </authorList>
    </citation>
    <scope>NUCLEOTIDE SEQUENCE [LARGE SCALE GENOMIC DNA]</scope>
    <source>
        <strain evidence="8 9">KCTC 29219</strain>
    </source>
</reference>
<dbReference type="SUPFAM" id="SSF88659">
    <property type="entry name" value="Sigma3 and sigma4 domains of RNA polymerase sigma factors"/>
    <property type="match status" value="1"/>
</dbReference>